<dbReference type="HOGENOM" id="CLU_050189_0_0_0"/>
<gene>
    <name evidence="3" type="ORF">Theth_1382</name>
</gene>
<dbReference type="Proteomes" id="UP000006804">
    <property type="component" value="Chromosome"/>
</dbReference>
<evidence type="ECO:0000259" key="2">
    <source>
        <dbReference type="Pfam" id="PF21113"/>
    </source>
</evidence>
<dbReference type="AlphaFoldDB" id="F7YUH3"/>
<accession>F7YUH3</accession>
<dbReference type="InterPro" id="IPR018657">
    <property type="entry name" value="LarA-like_N"/>
</dbReference>
<keyword evidence="4" id="KW-1185">Reference proteome</keyword>
<dbReference type="NCBIfam" id="NF033504">
    <property type="entry name" value="Ni_dep_LarA"/>
    <property type="match status" value="1"/>
</dbReference>
<dbReference type="InterPro" id="IPR048068">
    <property type="entry name" value="LarA-like"/>
</dbReference>
<dbReference type="eggNOG" id="COG3875">
    <property type="taxonomic scope" value="Bacteria"/>
</dbReference>
<feature type="domain" description="LarA-like N-terminal" evidence="1">
    <location>
        <begin position="10"/>
        <end position="206"/>
    </location>
</feature>
<dbReference type="InterPro" id="IPR029063">
    <property type="entry name" value="SAM-dependent_MTases_sf"/>
</dbReference>
<evidence type="ECO:0000313" key="4">
    <source>
        <dbReference type="Proteomes" id="UP000006804"/>
    </source>
</evidence>
<dbReference type="Pfam" id="PF21113">
    <property type="entry name" value="LarA_C"/>
    <property type="match status" value="1"/>
</dbReference>
<dbReference type="InterPro" id="IPR048520">
    <property type="entry name" value="LarA_C"/>
</dbReference>
<dbReference type="InterPro" id="IPR047926">
    <property type="entry name" value="Ni_dep_LarA"/>
</dbReference>
<dbReference type="STRING" id="688269.Theth_1382"/>
<dbReference type="GO" id="GO:0050043">
    <property type="term" value="F:lactate racemase activity"/>
    <property type="evidence" value="ECO:0007669"/>
    <property type="project" value="InterPro"/>
</dbReference>
<dbReference type="PATRIC" id="fig|688269.3.peg.1423"/>
<dbReference type="InterPro" id="IPR043166">
    <property type="entry name" value="LarA-like_C"/>
</dbReference>
<dbReference type="EMBL" id="CP002351">
    <property type="protein sequence ID" value="AEH51444.1"/>
    <property type="molecule type" value="Genomic_DNA"/>
</dbReference>
<name>F7YUH3_9THEM</name>
<dbReference type="Gene3D" id="3.40.50.11440">
    <property type="match status" value="1"/>
</dbReference>
<proteinExistence type="predicted"/>
<dbReference type="Gene3D" id="3.90.226.30">
    <property type="match status" value="1"/>
</dbReference>
<evidence type="ECO:0000313" key="3">
    <source>
        <dbReference type="EMBL" id="AEH51444.1"/>
    </source>
</evidence>
<dbReference type="OrthoDB" id="9770545at2"/>
<sequence>MRNNEIELKYGEKVIKLQIPQNLKCDVLFPNEESSGVVDPFAEVLESLKNPISSPTLKELLQKHRPRKITILVSDITRPSPSHILVPPILEEITKAGFTLDKVKIVFALGFHRKMTTEEMQKAVGKEVYEKVECLNHDISNCVYIGTTKRGTPVEIFKTVFESDFIIATGNLELHWFAGYSGGNKALLPGVCSKRTIEANHSMMLLDGATAGRIEGNPVREDIDEAGKMAGVKFIVNAVLNSKKEIVKVVAGDPVAAHREGTKHIDKMYKVPIKKKYDIVVASCGGYPKDINLYQAQKGLDNAFQAVKPGGIIILVAECREGFGEKTFEEWMRKAKTIDEPLQWIKENFVLGGHKAVGFCRVLKKAEIFLCSKMDPKVVSDIFMQPFDSVDEALKAALKKKGVDADILIMPYANSTLPCE</sequence>
<dbReference type="PANTHER" id="PTHR33171">
    <property type="entry name" value="LAR_N DOMAIN-CONTAINING PROTEIN"/>
    <property type="match status" value="1"/>
</dbReference>
<dbReference type="RefSeq" id="WP_013932658.1">
    <property type="nucleotide sequence ID" value="NC_015707.1"/>
</dbReference>
<dbReference type="PANTHER" id="PTHR33171:SF17">
    <property type="entry name" value="LARA-LIKE N-TERMINAL DOMAIN-CONTAINING PROTEIN"/>
    <property type="match status" value="1"/>
</dbReference>
<dbReference type="Pfam" id="PF09861">
    <property type="entry name" value="Lar_N"/>
    <property type="match status" value="1"/>
</dbReference>
<evidence type="ECO:0000259" key="1">
    <source>
        <dbReference type="Pfam" id="PF09861"/>
    </source>
</evidence>
<protein>
    <submittedName>
        <fullName evidence="3">Uncharacterized protein</fullName>
    </submittedName>
</protein>
<dbReference type="SUPFAM" id="SSF53335">
    <property type="entry name" value="S-adenosyl-L-methionine-dependent methyltransferases"/>
    <property type="match status" value="1"/>
</dbReference>
<reference evidence="3 4" key="1">
    <citation type="submission" date="2010-11" db="EMBL/GenBank/DDBJ databases">
        <title>The complete genome of Thermotoga thermarum DSM 5069.</title>
        <authorList>
            <consortium name="US DOE Joint Genome Institute (JGI-PGF)"/>
            <person name="Lucas S."/>
            <person name="Copeland A."/>
            <person name="Lapidus A."/>
            <person name="Bruce D."/>
            <person name="Goodwin L."/>
            <person name="Pitluck S."/>
            <person name="Kyrpides N."/>
            <person name="Mavromatis K."/>
            <person name="Ivanova N."/>
            <person name="Zeytun A."/>
            <person name="Brettin T."/>
            <person name="Detter J.C."/>
            <person name="Tapia R."/>
            <person name="Han C."/>
            <person name="Land M."/>
            <person name="Hauser L."/>
            <person name="Markowitz V."/>
            <person name="Cheng J.-F."/>
            <person name="Hugenholtz P."/>
            <person name="Woyke T."/>
            <person name="Wu D."/>
            <person name="Spring S."/>
            <person name="Schroeder M."/>
            <person name="Brambilla E."/>
            <person name="Klenk H.-P."/>
            <person name="Eisen J.A."/>
        </authorList>
    </citation>
    <scope>NUCLEOTIDE SEQUENCE [LARGE SCALE GENOMIC DNA]</scope>
    <source>
        <strain evidence="3 4">DSM 5069</strain>
    </source>
</reference>
<dbReference type="KEGG" id="tta:Theth_1382"/>
<feature type="domain" description="Lactate racemase C-terminal" evidence="2">
    <location>
        <begin position="275"/>
        <end position="411"/>
    </location>
</feature>
<organism evidence="3 4">
    <name type="scientific">Pseudothermotoga thermarum DSM 5069</name>
    <dbReference type="NCBI Taxonomy" id="688269"/>
    <lineage>
        <taxon>Bacteria</taxon>
        <taxon>Thermotogati</taxon>
        <taxon>Thermotogota</taxon>
        <taxon>Thermotogae</taxon>
        <taxon>Thermotogales</taxon>
        <taxon>Thermotogaceae</taxon>
        <taxon>Pseudothermotoga</taxon>
    </lineage>
</organism>